<feature type="active site" description="Proton acceptor" evidence="7">
    <location>
        <position position="185"/>
    </location>
</feature>
<dbReference type="InterPro" id="IPR006113">
    <property type="entry name" value="6PGDH_Gnd/GntZ"/>
</dbReference>
<dbReference type="Pfam" id="PF03446">
    <property type="entry name" value="NAD_binding_2"/>
    <property type="match status" value="1"/>
</dbReference>
<comment type="subunit">
    <text evidence="6">Homodimer.</text>
</comment>
<dbReference type="UniPathway" id="UPA00115">
    <property type="reaction ID" value="UER00410"/>
</dbReference>
<evidence type="ECO:0000256" key="7">
    <source>
        <dbReference type="PIRSR" id="PIRSR000109-1"/>
    </source>
</evidence>
<dbReference type="GO" id="GO:0050661">
    <property type="term" value="F:NADP binding"/>
    <property type="evidence" value="ECO:0007669"/>
    <property type="project" value="InterPro"/>
</dbReference>
<comment type="function">
    <text evidence="6">Catalyzes the oxidative decarboxylation of 6-phosphogluconate to ribulose 5-phosphate and CO(2), with concomitant reduction of NADP to NADPH.</text>
</comment>
<dbReference type="InterPro" id="IPR006115">
    <property type="entry name" value="6PGDH_NADP-bd"/>
</dbReference>
<gene>
    <name evidence="9" type="ORF">AV274_0758</name>
</gene>
<organism evidence="9 10">
    <name type="scientific">Blastocystis sp. subtype 1 (strain ATCC 50177 / NandII)</name>
    <dbReference type="NCBI Taxonomy" id="478820"/>
    <lineage>
        <taxon>Eukaryota</taxon>
        <taxon>Sar</taxon>
        <taxon>Stramenopiles</taxon>
        <taxon>Bigyra</taxon>
        <taxon>Opalozoa</taxon>
        <taxon>Opalinata</taxon>
        <taxon>Blastocystidae</taxon>
        <taxon>Blastocystis</taxon>
    </lineage>
</organism>
<feature type="domain" description="6-phosphogluconate dehydrogenase C-terminal" evidence="8">
    <location>
        <begin position="183"/>
        <end position="478"/>
    </location>
</feature>
<keyword evidence="5 6" id="KW-0570">Pentose shunt</keyword>
<dbReference type="Pfam" id="PF00393">
    <property type="entry name" value="6PGD"/>
    <property type="match status" value="1"/>
</dbReference>
<evidence type="ECO:0000256" key="1">
    <source>
        <dbReference type="ARBA" id="ARBA00004874"/>
    </source>
</evidence>
<keyword evidence="4" id="KW-0311">Gluconate utilization</keyword>
<dbReference type="InterPro" id="IPR013328">
    <property type="entry name" value="6PGD_dom2"/>
</dbReference>
<evidence type="ECO:0000256" key="3">
    <source>
        <dbReference type="ARBA" id="ARBA00023002"/>
    </source>
</evidence>
<feature type="active site" description="Proton donor" evidence="7">
    <location>
        <position position="192"/>
    </location>
</feature>
<dbReference type="GO" id="GO:0006098">
    <property type="term" value="P:pentose-phosphate shunt"/>
    <property type="evidence" value="ECO:0007669"/>
    <property type="project" value="UniProtKB-UniPathway"/>
</dbReference>
<keyword evidence="10" id="KW-1185">Reference proteome</keyword>
<dbReference type="Proteomes" id="UP000078348">
    <property type="component" value="Unassembled WGS sequence"/>
</dbReference>
<comment type="catalytic activity">
    <reaction evidence="6">
        <text>6-phospho-D-gluconate + NADP(+) = D-ribulose 5-phosphate + CO2 + NADPH</text>
        <dbReference type="Rhea" id="RHEA:10116"/>
        <dbReference type="ChEBI" id="CHEBI:16526"/>
        <dbReference type="ChEBI" id="CHEBI:57783"/>
        <dbReference type="ChEBI" id="CHEBI:58121"/>
        <dbReference type="ChEBI" id="CHEBI:58349"/>
        <dbReference type="ChEBI" id="CHEBI:58759"/>
        <dbReference type="EC" id="1.1.1.44"/>
    </reaction>
</comment>
<dbReference type="STRING" id="478820.A0A196SKD1"/>
<evidence type="ECO:0000256" key="2">
    <source>
        <dbReference type="ARBA" id="ARBA00008419"/>
    </source>
</evidence>
<dbReference type="EMBL" id="LXWW01000027">
    <property type="protein sequence ID" value="OAO17515.1"/>
    <property type="molecule type" value="Genomic_DNA"/>
</dbReference>
<evidence type="ECO:0000256" key="5">
    <source>
        <dbReference type="ARBA" id="ARBA00023126"/>
    </source>
</evidence>
<dbReference type="InterPro" id="IPR008927">
    <property type="entry name" value="6-PGluconate_DH-like_C_sf"/>
</dbReference>
<dbReference type="SUPFAM" id="SSF48179">
    <property type="entry name" value="6-phosphogluconate dehydrogenase C-terminal domain-like"/>
    <property type="match status" value="1"/>
</dbReference>
<evidence type="ECO:0000313" key="9">
    <source>
        <dbReference type="EMBL" id="OAO17515.1"/>
    </source>
</evidence>
<dbReference type="EC" id="1.1.1.44" evidence="6"/>
<dbReference type="PIRSF" id="PIRSF000109">
    <property type="entry name" value="6PGD"/>
    <property type="match status" value="1"/>
</dbReference>
<reference evidence="9 10" key="1">
    <citation type="submission" date="2016-05" db="EMBL/GenBank/DDBJ databases">
        <title>Nuclear genome of Blastocystis sp. subtype 1 NandII.</title>
        <authorList>
            <person name="Gentekaki E."/>
            <person name="Curtis B."/>
            <person name="Stairs C."/>
            <person name="Eme L."/>
            <person name="Herman E."/>
            <person name="Klimes V."/>
            <person name="Arias M.C."/>
            <person name="Elias M."/>
            <person name="Hilliou F."/>
            <person name="Klute M."/>
            <person name="Malik S.-B."/>
            <person name="Pightling A."/>
            <person name="Rachubinski R."/>
            <person name="Salas D."/>
            <person name="Schlacht A."/>
            <person name="Suga H."/>
            <person name="Archibald J."/>
            <person name="Ball S.G."/>
            <person name="Clark G."/>
            <person name="Dacks J."/>
            <person name="Van Der Giezen M."/>
            <person name="Tsaousis A."/>
            <person name="Roger A."/>
        </authorList>
    </citation>
    <scope>NUCLEOTIDE SEQUENCE [LARGE SCALE GENOMIC DNA]</scope>
    <source>
        <strain evidence="10">ATCC 50177 / NandII</strain>
    </source>
</reference>
<dbReference type="PRINTS" id="PR00076">
    <property type="entry name" value="6PGDHDRGNASE"/>
</dbReference>
<evidence type="ECO:0000313" key="10">
    <source>
        <dbReference type="Proteomes" id="UP000078348"/>
    </source>
</evidence>
<keyword evidence="3 6" id="KW-0560">Oxidoreductase</keyword>
<dbReference type="OrthoDB" id="434986at2759"/>
<dbReference type="InterPro" id="IPR006114">
    <property type="entry name" value="6PGDH_C"/>
</dbReference>
<dbReference type="SMART" id="SM01350">
    <property type="entry name" value="6PGD"/>
    <property type="match status" value="1"/>
</dbReference>
<dbReference type="PANTHER" id="PTHR11811">
    <property type="entry name" value="6-PHOSPHOGLUCONATE DEHYDROGENASE"/>
    <property type="match status" value="1"/>
</dbReference>
<evidence type="ECO:0000256" key="4">
    <source>
        <dbReference type="ARBA" id="ARBA00023064"/>
    </source>
</evidence>
<accession>A0A196SKD1</accession>
<keyword evidence="6" id="KW-0521">NADP</keyword>
<dbReference type="InterPro" id="IPR006183">
    <property type="entry name" value="Pgluconate_DH"/>
</dbReference>
<dbReference type="GO" id="GO:0019521">
    <property type="term" value="P:D-gluconate metabolic process"/>
    <property type="evidence" value="ECO:0007669"/>
    <property type="project" value="UniProtKB-KW"/>
</dbReference>
<proteinExistence type="inferred from homology"/>
<sequence length="479" mass="52136">MSSDIGIYGLTSQGINLALNMASKGLLVTVGNKSSDKIKECTDLAEKDDLEEKVRGIKDPEEFCKNLKTPRVVLFLARNGSSIDRNIQKVVPFMEAGDIVVDGSTDSVAEYARRAADMQEKGVQYITMGIAGSDTDARKGPAFLVSGPQEAYAAVEPLLTKVAAAVDDNPCVARVGEGSAASYAKMICDSIEIGECQLLAEAYDVMRHARLNNQEMANTFAEWNKTEQESYLLDITSTILLKKDSDVDGCKPSDAFLVDRIQDQAPAKRSGVDTLAESVAERCDVSIVADAIYARYASIDKDARRKITNVLKAPKFDWAHLDLQAVLQDQLHAYACARLVLYAQAFSLLAAASAQHEWKVDLAAVARVLSGGCVIRCALLKKIAAVFEKAPELENLLLAEEVGKELAAQQAAWRRVCTLTVVAGITASTHMAALAYVDSYRCGRLPSALIQCLRDATMGEGFERLDKEKGQMFSCRWNK</sequence>
<dbReference type="SUPFAM" id="SSF51735">
    <property type="entry name" value="NAD(P)-binding Rossmann-fold domains"/>
    <property type="match status" value="1"/>
</dbReference>
<dbReference type="GO" id="GO:0004616">
    <property type="term" value="F:phosphogluconate dehydrogenase (decarboxylating) activity"/>
    <property type="evidence" value="ECO:0007669"/>
    <property type="project" value="UniProtKB-EC"/>
</dbReference>
<dbReference type="Gene3D" id="3.40.50.720">
    <property type="entry name" value="NAD(P)-binding Rossmann-like Domain"/>
    <property type="match status" value="1"/>
</dbReference>
<dbReference type="InterPro" id="IPR036291">
    <property type="entry name" value="NAD(P)-bd_dom_sf"/>
</dbReference>
<evidence type="ECO:0000259" key="8">
    <source>
        <dbReference type="SMART" id="SM01350"/>
    </source>
</evidence>
<evidence type="ECO:0000256" key="6">
    <source>
        <dbReference type="PIRNR" id="PIRNR000109"/>
    </source>
</evidence>
<protein>
    <recommendedName>
        <fullName evidence="6">6-phosphogluconate dehydrogenase, decarboxylating</fullName>
        <ecNumber evidence="6">1.1.1.44</ecNumber>
    </recommendedName>
</protein>
<comment type="caution">
    <text evidence="9">The sequence shown here is derived from an EMBL/GenBank/DDBJ whole genome shotgun (WGS) entry which is preliminary data.</text>
</comment>
<dbReference type="AlphaFoldDB" id="A0A196SKD1"/>
<dbReference type="Gene3D" id="1.10.1040.10">
    <property type="entry name" value="N-(1-d-carboxylethyl)-l-norvaline Dehydrogenase, domain 2"/>
    <property type="match status" value="1"/>
</dbReference>
<name>A0A196SKD1_BLAHN</name>
<comment type="pathway">
    <text evidence="1 6">Carbohydrate degradation; pentose phosphate pathway; D-ribulose 5-phosphate from D-glucose 6-phosphate (oxidative stage): step 3/3.</text>
</comment>
<comment type="similarity">
    <text evidence="2 6">Belongs to the 6-phosphogluconate dehydrogenase family.</text>
</comment>